<sequence length="90" mass="9568">MSDNKFIVGTVGINASVPLFGSGEFALAYDAIKDRHAITQSYQVSISAVNALIDSGKISKDQVNFDLLQSLPGILGDPRSVSALGRLRKC</sequence>
<organism evidence="1 2">
    <name type="scientific">Stappia taiwanensis</name>
    <dbReference type="NCBI Taxonomy" id="992267"/>
    <lineage>
        <taxon>Bacteria</taxon>
        <taxon>Pseudomonadati</taxon>
        <taxon>Pseudomonadota</taxon>
        <taxon>Alphaproteobacteria</taxon>
        <taxon>Hyphomicrobiales</taxon>
        <taxon>Stappiaceae</taxon>
        <taxon>Stappia</taxon>
    </lineage>
</organism>
<keyword evidence="2" id="KW-1185">Reference proteome</keyword>
<dbReference type="AlphaFoldDB" id="A0A838XZ76"/>
<reference evidence="1 2" key="2">
    <citation type="submission" date="2020-08" db="EMBL/GenBank/DDBJ databases">
        <title>Stappia taiwanensis sp. nov., isolated from a coastal thermal spring.</title>
        <authorList>
            <person name="Kampfer P."/>
        </authorList>
    </citation>
    <scope>NUCLEOTIDE SEQUENCE [LARGE SCALE GENOMIC DNA]</scope>
    <source>
        <strain evidence="1 2">DSM 23284</strain>
    </source>
</reference>
<comment type="caution">
    <text evidence="1">The sequence shown here is derived from an EMBL/GenBank/DDBJ whole genome shotgun (WGS) entry which is preliminary data.</text>
</comment>
<dbReference type="EMBL" id="JACEON010000024">
    <property type="protein sequence ID" value="MBA4613746.1"/>
    <property type="molecule type" value="Genomic_DNA"/>
</dbReference>
<reference evidence="1 2" key="1">
    <citation type="submission" date="2020-07" db="EMBL/GenBank/DDBJ databases">
        <authorList>
            <person name="Li M."/>
        </authorList>
    </citation>
    <scope>NUCLEOTIDE SEQUENCE [LARGE SCALE GENOMIC DNA]</scope>
    <source>
        <strain evidence="1 2">DSM 23284</strain>
    </source>
</reference>
<evidence type="ECO:0000313" key="2">
    <source>
        <dbReference type="Proteomes" id="UP000559404"/>
    </source>
</evidence>
<dbReference type="Proteomes" id="UP000559404">
    <property type="component" value="Unassembled WGS sequence"/>
</dbReference>
<name>A0A838XZ76_9HYPH</name>
<evidence type="ECO:0000313" key="1">
    <source>
        <dbReference type="EMBL" id="MBA4613746.1"/>
    </source>
</evidence>
<accession>A0A838XZ76</accession>
<proteinExistence type="predicted"/>
<dbReference type="RefSeq" id="WP_181761946.1">
    <property type="nucleotide sequence ID" value="NZ_BMCR01000003.1"/>
</dbReference>
<gene>
    <name evidence="1" type="ORF">H1W37_18975</name>
</gene>
<protein>
    <submittedName>
        <fullName evidence="1">Uncharacterized protein</fullName>
    </submittedName>
</protein>